<evidence type="ECO:0000256" key="2">
    <source>
        <dbReference type="ARBA" id="ARBA00072320"/>
    </source>
</evidence>
<dbReference type="Ensembl" id="ENSPSMT00000038636.1">
    <property type="protein sequence ID" value="ENSPSMP00000033532.1"/>
    <property type="gene ID" value="ENSPSMG00000023127.1"/>
</dbReference>
<organism evidence="3 4">
    <name type="scientific">Prolemur simus</name>
    <name type="common">Greater bamboo lemur</name>
    <name type="synonym">Hapalemur simus</name>
    <dbReference type="NCBI Taxonomy" id="1328070"/>
    <lineage>
        <taxon>Eukaryota</taxon>
        <taxon>Metazoa</taxon>
        <taxon>Chordata</taxon>
        <taxon>Craniata</taxon>
        <taxon>Vertebrata</taxon>
        <taxon>Euteleostomi</taxon>
        <taxon>Mammalia</taxon>
        <taxon>Eutheria</taxon>
        <taxon>Euarchontoglires</taxon>
        <taxon>Primates</taxon>
        <taxon>Strepsirrhini</taxon>
        <taxon>Lemuriformes</taxon>
        <taxon>Lemuridae</taxon>
        <taxon>Prolemur</taxon>
    </lineage>
</organism>
<dbReference type="InterPro" id="IPR011992">
    <property type="entry name" value="EF-hand-dom_pair"/>
</dbReference>
<dbReference type="GO" id="GO:0016460">
    <property type="term" value="C:myosin II complex"/>
    <property type="evidence" value="ECO:0007669"/>
    <property type="project" value="TreeGrafter"/>
</dbReference>
<accession>A0A8C9AHD4</accession>
<proteinExistence type="predicted"/>
<dbReference type="InterPro" id="IPR050230">
    <property type="entry name" value="CALM/Myosin/TropC-like"/>
</dbReference>
<keyword evidence="1" id="KW-0677">Repeat</keyword>
<dbReference type="GO" id="GO:0008307">
    <property type="term" value="F:structural constituent of muscle"/>
    <property type="evidence" value="ECO:0007669"/>
    <property type="project" value="TreeGrafter"/>
</dbReference>
<evidence type="ECO:0000256" key="1">
    <source>
        <dbReference type="ARBA" id="ARBA00022737"/>
    </source>
</evidence>
<dbReference type="PANTHER" id="PTHR23048">
    <property type="entry name" value="MYOSIN LIGHT CHAIN 1, 3"/>
    <property type="match status" value="1"/>
</dbReference>
<name>A0A8C9AHD4_PROSS</name>
<keyword evidence="4" id="KW-1185">Reference proteome</keyword>
<sequence>ACDFTEDQTTEFKEVLDSEHFLPILQTVAKNGNQGSYGDYAEGFWVFDKDGDDIVMGVEVWHICVTLGEKMTEEAVEMLVAGHEDAGGCINYEELILMVLTGEDIPPVPRALCETLYLAPKALLS</sequence>
<evidence type="ECO:0000313" key="4">
    <source>
        <dbReference type="Proteomes" id="UP000694414"/>
    </source>
</evidence>
<reference evidence="3" key="2">
    <citation type="submission" date="2025-09" db="UniProtKB">
        <authorList>
            <consortium name="Ensembl"/>
        </authorList>
    </citation>
    <scope>IDENTIFICATION</scope>
</reference>
<dbReference type="Gene3D" id="1.10.238.10">
    <property type="entry name" value="EF-hand"/>
    <property type="match status" value="1"/>
</dbReference>
<dbReference type="PANTHER" id="PTHR23048:SF55">
    <property type="entry name" value="MYOSIN LIGHT CHAIN 6"/>
    <property type="match status" value="1"/>
</dbReference>
<dbReference type="FunFam" id="1.10.238.10:FF:000003">
    <property type="entry name" value="Calmodulin A"/>
    <property type="match status" value="1"/>
</dbReference>
<dbReference type="Proteomes" id="UP000694414">
    <property type="component" value="Unplaced"/>
</dbReference>
<evidence type="ECO:0000313" key="3">
    <source>
        <dbReference type="Ensembl" id="ENSPSMP00000033532.1"/>
    </source>
</evidence>
<dbReference type="GeneTree" id="ENSGT01030000234570"/>
<reference evidence="3" key="1">
    <citation type="submission" date="2025-08" db="UniProtKB">
        <authorList>
            <consortium name="Ensembl"/>
        </authorList>
    </citation>
    <scope>IDENTIFICATION</scope>
</reference>
<dbReference type="AlphaFoldDB" id="A0A8C9AHD4"/>
<protein>
    <recommendedName>
        <fullName evidence="2">EF-hand calcium-binding domain-containing protein 11</fullName>
    </recommendedName>
</protein>
<dbReference type="SUPFAM" id="SSF47473">
    <property type="entry name" value="EF-hand"/>
    <property type="match status" value="1"/>
</dbReference>